<keyword evidence="2" id="KW-1185">Reference proteome</keyword>
<sequence>MNMKQGFAAEERALLRGQQIDAHTIDTMQGWFPVAIATETNRLWWRYMGEKRFTESFFQDSLSGQTYEQRRVCHTPIAGLGELCNGIQSIAPTAFIFHVSRCGSTLLTQLLASLEQCVVMSEPPVLDAFFRYYHQQPDMPGALDLLRQLVTMLGQKRHVDETHFFIKFDSWHMPWLAFIRQAFPDTPFIFLYREPDAVLASHRRQRGPQMIPGLLDITRLDVHCQPVPAADMDSYAAAVLAALFRYGLEQVATSRLHLLNYSQLPAILWDQLFKLFALECDEAQLSSLKARSTLHSKHRHMSYLGDPPAAERQAMQVLESNENAAKQCQIMYEELEKLRSEK</sequence>
<name>A0ABR6ZYN7_9BURK</name>
<dbReference type="Gene3D" id="3.40.50.300">
    <property type="entry name" value="P-loop containing nucleotide triphosphate hydrolases"/>
    <property type="match status" value="1"/>
</dbReference>
<protein>
    <recommendedName>
        <fullName evidence="3">Sulfotransferase family protein</fullName>
    </recommendedName>
</protein>
<dbReference type="Pfam" id="PF13469">
    <property type="entry name" value="Sulfotransfer_3"/>
    <property type="match status" value="1"/>
</dbReference>
<dbReference type="SUPFAM" id="SSF52540">
    <property type="entry name" value="P-loop containing nucleoside triphosphate hydrolases"/>
    <property type="match status" value="1"/>
</dbReference>
<evidence type="ECO:0000313" key="1">
    <source>
        <dbReference type="EMBL" id="MBC3920980.1"/>
    </source>
</evidence>
<dbReference type="RefSeq" id="WP_186950815.1">
    <property type="nucleotide sequence ID" value="NZ_JACOGF010000022.1"/>
</dbReference>
<accession>A0ABR6ZYN7</accession>
<dbReference type="EMBL" id="JACOGF010000022">
    <property type="protein sequence ID" value="MBC3920980.1"/>
    <property type="molecule type" value="Genomic_DNA"/>
</dbReference>
<comment type="caution">
    <text evidence="1">The sequence shown here is derived from an EMBL/GenBank/DDBJ whole genome shotgun (WGS) entry which is preliminary data.</text>
</comment>
<evidence type="ECO:0000313" key="2">
    <source>
        <dbReference type="Proteomes" id="UP000650424"/>
    </source>
</evidence>
<dbReference type="Proteomes" id="UP000650424">
    <property type="component" value="Unassembled WGS sequence"/>
</dbReference>
<reference evidence="1 2" key="1">
    <citation type="submission" date="2020-08" db="EMBL/GenBank/DDBJ databases">
        <title>Novel species isolated from subtropical streams in China.</title>
        <authorList>
            <person name="Lu H."/>
        </authorList>
    </citation>
    <scope>NUCLEOTIDE SEQUENCE [LARGE SCALE GENOMIC DNA]</scope>
    <source>
        <strain evidence="1 2">CY18W</strain>
    </source>
</reference>
<gene>
    <name evidence="1" type="ORF">H8L32_26185</name>
</gene>
<evidence type="ECO:0008006" key="3">
    <source>
        <dbReference type="Google" id="ProtNLM"/>
    </source>
</evidence>
<dbReference type="PANTHER" id="PTHR33844">
    <property type="entry name" value="SULFOTRANSFER_1 DOMAIN-CONTAINING PROTEIN"/>
    <property type="match status" value="1"/>
</dbReference>
<proteinExistence type="predicted"/>
<dbReference type="PANTHER" id="PTHR33844:SF1">
    <property type="entry name" value="SULFOTRANSFERASE DOMAIN-CONTAINING PROTEIN"/>
    <property type="match status" value="1"/>
</dbReference>
<dbReference type="InterPro" id="IPR027417">
    <property type="entry name" value="P-loop_NTPase"/>
</dbReference>
<organism evidence="1 2">
    <name type="scientific">Undibacterium hunanense</name>
    <dbReference type="NCBI Taxonomy" id="2762292"/>
    <lineage>
        <taxon>Bacteria</taxon>
        <taxon>Pseudomonadati</taxon>
        <taxon>Pseudomonadota</taxon>
        <taxon>Betaproteobacteria</taxon>
        <taxon>Burkholderiales</taxon>
        <taxon>Oxalobacteraceae</taxon>
        <taxon>Undibacterium</taxon>
    </lineage>
</organism>